<dbReference type="Pfam" id="PF03552">
    <property type="entry name" value="Cellulose_synt"/>
    <property type="match status" value="2"/>
</dbReference>
<proteinExistence type="predicted"/>
<evidence type="ECO:0000256" key="1">
    <source>
        <dbReference type="ARBA" id="ARBA00004127"/>
    </source>
</evidence>
<dbReference type="GeneID" id="111448620"/>
<evidence type="ECO:0000256" key="6">
    <source>
        <dbReference type="ARBA" id="ARBA00023136"/>
    </source>
</evidence>
<evidence type="ECO:0000256" key="7">
    <source>
        <dbReference type="ARBA" id="ARBA00023316"/>
    </source>
</evidence>
<feature type="transmembrane region" description="Helical" evidence="11">
    <location>
        <begin position="21"/>
        <end position="40"/>
    </location>
</feature>
<dbReference type="AlphaFoldDB" id="A0A6J1FVZ4"/>
<dbReference type="InterPro" id="IPR029044">
    <property type="entry name" value="Nucleotide-diphossugar_trans"/>
</dbReference>
<reference evidence="13" key="1">
    <citation type="submission" date="2025-08" db="UniProtKB">
        <authorList>
            <consortium name="RefSeq"/>
        </authorList>
    </citation>
    <scope>IDENTIFICATION</scope>
    <source>
        <tissue evidence="13">Young leaves</tissue>
    </source>
</reference>
<evidence type="ECO:0000313" key="12">
    <source>
        <dbReference type="Proteomes" id="UP000504609"/>
    </source>
</evidence>
<organism evidence="12 13">
    <name type="scientific">Cucurbita moschata</name>
    <name type="common">Winter crookneck squash</name>
    <name type="synonym">Cucurbita pepo var. moschata</name>
    <dbReference type="NCBI Taxonomy" id="3662"/>
    <lineage>
        <taxon>Eukaryota</taxon>
        <taxon>Viridiplantae</taxon>
        <taxon>Streptophyta</taxon>
        <taxon>Embryophyta</taxon>
        <taxon>Tracheophyta</taxon>
        <taxon>Spermatophyta</taxon>
        <taxon>Magnoliopsida</taxon>
        <taxon>eudicotyledons</taxon>
        <taxon>Gunneridae</taxon>
        <taxon>Pentapetalae</taxon>
        <taxon>rosids</taxon>
        <taxon>fabids</taxon>
        <taxon>Cucurbitales</taxon>
        <taxon>Cucurbitaceae</taxon>
        <taxon>Cucurbiteae</taxon>
        <taxon>Cucurbita</taxon>
    </lineage>
</organism>
<dbReference type="RefSeq" id="XP_022944069.1">
    <property type="nucleotide sequence ID" value="XM_023088301.1"/>
</dbReference>
<dbReference type="GO" id="GO:0016760">
    <property type="term" value="F:cellulose synthase (UDP-forming) activity"/>
    <property type="evidence" value="ECO:0007669"/>
    <property type="project" value="InterPro"/>
</dbReference>
<evidence type="ECO:0000256" key="5">
    <source>
        <dbReference type="ARBA" id="ARBA00022989"/>
    </source>
</evidence>
<evidence type="ECO:0000256" key="4">
    <source>
        <dbReference type="ARBA" id="ARBA00022692"/>
    </source>
</evidence>
<feature type="binding site" evidence="9">
    <location>
        <position position="136"/>
    </location>
    <ligand>
        <name>UDP-alpha-D-glucose</name>
        <dbReference type="ChEBI" id="CHEBI:58885"/>
    </ligand>
</feature>
<name>A0A6J1FVZ4_CUCMO</name>
<feature type="binding site" evidence="9">
    <location>
        <position position="107"/>
    </location>
    <ligand>
        <name>UDP-alpha-D-glucose</name>
        <dbReference type="ChEBI" id="CHEBI:58885"/>
    </ligand>
</feature>
<protein>
    <submittedName>
        <fullName evidence="13">Cellulose synthase-like protein H1</fullName>
    </submittedName>
</protein>
<evidence type="ECO:0000256" key="10">
    <source>
        <dbReference type="PIRSR" id="PIRSR605150-3"/>
    </source>
</evidence>
<keyword evidence="4 11" id="KW-0812">Transmembrane</keyword>
<comment type="subcellular location">
    <subcellularLocation>
        <location evidence="1">Endomembrane system</location>
        <topology evidence="1">Multi-pass membrane protein</topology>
    </subcellularLocation>
</comment>
<dbReference type="GO" id="GO:0071555">
    <property type="term" value="P:cell wall organization"/>
    <property type="evidence" value="ECO:0007669"/>
    <property type="project" value="UniProtKB-KW"/>
</dbReference>
<keyword evidence="5 11" id="KW-1133">Transmembrane helix</keyword>
<keyword evidence="3" id="KW-0808">Transferase</keyword>
<keyword evidence="12" id="KW-1185">Reference proteome</keyword>
<dbReference type="Gene3D" id="3.90.550.10">
    <property type="entry name" value="Spore Coat Polysaccharide Biosynthesis Protein SpsA, Chain A"/>
    <property type="match status" value="1"/>
</dbReference>
<feature type="transmembrane region" description="Helical" evidence="11">
    <location>
        <begin position="689"/>
        <end position="709"/>
    </location>
</feature>
<dbReference type="GO" id="GO:0016020">
    <property type="term" value="C:membrane"/>
    <property type="evidence" value="ECO:0007669"/>
    <property type="project" value="InterPro"/>
</dbReference>
<keyword evidence="2" id="KW-0328">Glycosyltransferase</keyword>
<accession>A0A6J1FVZ4</accession>
<evidence type="ECO:0000256" key="2">
    <source>
        <dbReference type="ARBA" id="ARBA00022676"/>
    </source>
</evidence>
<dbReference type="GO" id="GO:0030244">
    <property type="term" value="P:cellulose biosynthetic process"/>
    <property type="evidence" value="ECO:0007669"/>
    <property type="project" value="InterPro"/>
</dbReference>
<evidence type="ECO:0000313" key="13">
    <source>
        <dbReference type="RefSeq" id="XP_022944069.1"/>
    </source>
</evidence>
<dbReference type="InterPro" id="IPR005150">
    <property type="entry name" value="Cellulose_synth"/>
</dbReference>
<sequence length="745" mass="84812">MANSNTLPLYQKVAVKRRVHRALDITILSLLVLLLTYRLFFLHTHGFSWLQATAFLSESWFTFTWLLLVATRWNFFNYKTYPDRLLKRVEELPPIDIFVTTADAALEPPIITVNTVLSLLAVDYPADKLTCYVSNDGGSPVIFYALSEALNFAKIWVPFCKKNHVQVRAPFRYFYNNKDDYLVAGDSPEFRHEWTKMKDEYEKLSQRIGQAALRDLTGELPHFSNVTSNNHPPIIKVIWENKEAGIDGLPHLIYVSREKKPEHQHHYKAGAMNVLTRVSGLMTNAPYILNVDCDMFVNNPEILLHGMCLLRDAIIDKEYAFVQFPQNFYDGLKDDPYGNQFHVLMEFIMGGTNGLQGPCYMGTGCIHRRKILYGQPPDGGSNFEVELHKRFGKSEKLKISAVDALRRIAHNPSRPLLSESHSIEALKEVASCDYEYNSSWGAQVGWLYGSAAEDLLTGLRIHQKGWKSALVVPKPKAFLGCAPSGGPTSLTQQRRWVTGQLEVLFSTKSPIFALIFGNLQLRQCMFYLWLSLWGIRSVPELLYTLLPAYCLISDSRFLPNVRELAACIPLLLFVVYNVQQLLQYMETGQSFRAWWNNQKMGRVNTMCSYLFGVIGIVFKLLGLSETTFEVTKKGLSTSNDEDEVKEDLGRFTFDESPLFVPATTIMMIQLMALSIGLSRSMEARSYVITELPMGEMICSVWLVLCFWPFLKGMFAKGRFGIPWPTLCKSSAFTLLFVLFALTKNE</sequence>
<dbReference type="GO" id="GO:0012505">
    <property type="term" value="C:endomembrane system"/>
    <property type="evidence" value="ECO:0007669"/>
    <property type="project" value="UniProtKB-SubCell"/>
</dbReference>
<evidence type="ECO:0000256" key="8">
    <source>
        <dbReference type="PIRSR" id="PIRSR605150-1"/>
    </source>
</evidence>
<evidence type="ECO:0000256" key="9">
    <source>
        <dbReference type="PIRSR" id="PIRSR605150-2"/>
    </source>
</evidence>
<keyword evidence="7" id="KW-0961">Cell wall biogenesis/degradation</keyword>
<evidence type="ECO:0000256" key="11">
    <source>
        <dbReference type="SAM" id="Phobius"/>
    </source>
</evidence>
<feature type="active site" evidence="8">
    <location>
        <position position="136"/>
    </location>
</feature>
<dbReference type="KEGG" id="cmos:111448620"/>
<dbReference type="Proteomes" id="UP000504609">
    <property type="component" value="Unplaced"/>
</dbReference>
<feature type="transmembrane region" description="Helical" evidence="11">
    <location>
        <begin position="721"/>
        <end position="741"/>
    </location>
</feature>
<dbReference type="SUPFAM" id="SSF53448">
    <property type="entry name" value="Nucleotide-diphospho-sugar transferases"/>
    <property type="match status" value="1"/>
</dbReference>
<feature type="transmembrane region" description="Helical" evidence="11">
    <location>
        <begin position="603"/>
        <end position="622"/>
    </location>
</feature>
<feature type="transmembrane region" description="Helical" evidence="11">
    <location>
        <begin position="658"/>
        <end position="677"/>
    </location>
</feature>
<evidence type="ECO:0000256" key="3">
    <source>
        <dbReference type="ARBA" id="ARBA00022679"/>
    </source>
</evidence>
<dbReference type="PANTHER" id="PTHR13301">
    <property type="entry name" value="X-BOX TRANSCRIPTION FACTOR-RELATED"/>
    <property type="match status" value="1"/>
</dbReference>
<keyword evidence="6 11" id="KW-0472">Membrane</keyword>
<gene>
    <name evidence="13" type="primary">LOC111448620</name>
</gene>
<feature type="active site" evidence="8">
    <location>
        <position position="454"/>
    </location>
</feature>
<feature type="binding site" evidence="10">
    <location>
        <position position="268"/>
    </location>
    <ligand>
        <name>Mn(2+)</name>
        <dbReference type="ChEBI" id="CHEBI:29035"/>
    </ligand>
</feature>
<feature type="binding site" evidence="10">
    <location>
        <position position="292"/>
    </location>
    <ligand>
        <name>Mn(2+)</name>
        <dbReference type="ChEBI" id="CHEBI:29035"/>
    </ligand>
</feature>